<keyword evidence="2" id="KW-1185">Reference proteome</keyword>
<proteinExistence type="predicted"/>
<name>A0A397GUU0_9GLOM</name>
<evidence type="ECO:0000313" key="1">
    <source>
        <dbReference type="EMBL" id="RHZ53196.1"/>
    </source>
</evidence>
<dbReference type="EMBL" id="PQFF01000391">
    <property type="protein sequence ID" value="RHZ53196.1"/>
    <property type="molecule type" value="Genomic_DNA"/>
</dbReference>
<dbReference type="Proteomes" id="UP000266861">
    <property type="component" value="Unassembled WGS sequence"/>
</dbReference>
<reference evidence="1 2" key="1">
    <citation type="submission" date="2018-08" db="EMBL/GenBank/DDBJ databases">
        <title>Genome and evolution of the arbuscular mycorrhizal fungus Diversispora epigaea (formerly Glomus versiforme) and its bacterial endosymbionts.</title>
        <authorList>
            <person name="Sun X."/>
            <person name="Fei Z."/>
            <person name="Harrison M."/>
        </authorList>
    </citation>
    <scope>NUCLEOTIDE SEQUENCE [LARGE SCALE GENOMIC DNA]</scope>
    <source>
        <strain evidence="1 2">IT104</strain>
    </source>
</reference>
<organism evidence="1 2">
    <name type="scientific">Diversispora epigaea</name>
    <dbReference type="NCBI Taxonomy" id="1348612"/>
    <lineage>
        <taxon>Eukaryota</taxon>
        <taxon>Fungi</taxon>
        <taxon>Fungi incertae sedis</taxon>
        <taxon>Mucoromycota</taxon>
        <taxon>Glomeromycotina</taxon>
        <taxon>Glomeromycetes</taxon>
        <taxon>Diversisporales</taxon>
        <taxon>Diversisporaceae</taxon>
        <taxon>Diversispora</taxon>
    </lineage>
</organism>
<accession>A0A397GUU0</accession>
<evidence type="ECO:0000313" key="2">
    <source>
        <dbReference type="Proteomes" id="UP000266861"/>
    </source>
</evidence>
<protein>
    <submittedName>
        <fullName evidence="1">Uncharacterized protein</fullName>
    </submittedName>
</protein>
<dbReference type="AlphaFoldDB" id="A0A397GUU0"/>
<sequence length="133" mass="15949">MDNSKDGKLVVLRSMHKFKLLLFQLWKYHCEKFLIWERSQNIKAKDKKWERKKSNNTSTMIDESTDMKIYDDVIYDQQQQTKNLQICNYDMDYGSGKKRNSFNTAVFYAKYWLYAKILSGISIKGTSHFYKTN</sequence>
<comment type="caution">
    <text evidence="1">The sequence shown here is derived from an EMBL/GenBank/DDBJ whole genome shotgun (WGS) entry which is preliminary data.</text>
</comment>
<gene>
    <name evidence="1" type="ORF">Glove_444g19</name>
</gene>